<reference evidence="1" key="1">
    <citation type="submission" date="2014-09" db="EMBL/GenBank/DDBJ databases">
        <authorList>
            <person name="Magalhaes I.L.F."/>
            <person name="Oliveira U."/>
            <person name="Santos F.R."/>
            <person name="Vidigal T.H.D.A."/>
            <person name="Brescovit A.D."/>
            <person name="Santos A.J."/>
        </authorList>
    </citation>
    <scope>NUCLEOTIDE SEQUENCE</scope>
    <source>
        <tissue evidence="1">Shoot tissue taken approximately 20 cm above the soil surface</tissue>
    </source>
</reference>
<dbReference type="AlphaFoldDB" id="A0A0A9AGG4"/>
<organism evidence="1">
    <name type="scientific">Arundo donax</name>
    <name type="common">Giant reed</name>
    <name type="synonym">Donax arundinaceus</name>
    <dbReference type="NCBI Taxonomy" id="35708"/>
    <lineage>
        <taxon>Eukaryota</taxon>
        <taxon>Viridiplantae</taxon>
        <taxon>Streptophyta</taxon>
        <taxon>Embryophyta</taxon>
        <taxon>Tracheophyta</taxon>
        <taxon>Spermatophyta</taxon>
        <taxon>Magnoliopsida</taxon>
        <taxon>Liliopsida</taxon>
        <taxon>Poales</taxon>
        <taxon>Poaceae</taxon>
        <taxon>PACMAD clade</taxon>
        <taxon>Arundinoideae</taxon>
        <taxon>Arundineae</taxon>
        <taxon>Arundo</taxon>
    </lineage>
</organism>
<sequence length="50" mass="5647">MPWQPCSELQIHLFLLISTICAFTLLKFAVSGNLGAPLIRIKYSKLLELD</sequence>
<dbReference type="EMBL" id="GBRH01251723">
    <property type="protein sequence ID" value="JAD46172.1"/>
    <property type="molecule type" value="Transcribed_RNA"/>
</dbReference>
<reference evidence="1" key="2">
    <citation type="journal article" date="2015" name="Data Brief">
        <title>Shoot transcriptome of the giant reed, Arundo donax.</title>
        <authorList>
            <person name="Barrero R.A."/>
            <person name="Guerrero F.D."/>
            <person name="Moolhuijzen P."/>
            <person name="Goolsby J.A."/>
            <person name="Tidwell J."/>
            <person name="Bellgard S.E."/>
            <person name="Bellgard M.I."/>
        </authorList>
    </citation>
    <scope>NUCLEOTIDE SEQUENCE</scope>
    <source>
        <tissue evidence="1">Shoot tissue taken approximately 20 cm above the soil surface</tissue>
    </source>
</reference>
<protein>
    <submittedName>
        <fullName evidence="1">Uncharacterized protein</fullName>
    </submittedName>
</protein>
<name>A0A0A9AGG4_ARUDO</name>
<evidence type="ECO:0000313" key="1">
    <source>
        <dbReference type="EMBL" id="JAD46172.1"/>
    </source>
</evidence>
<accession>A0A0A9AGG4</accession>
<proteinExistence type="predicted"/>